<dbReference type="Pfam" id="PF02667">
    <property type="entry name" value="SCFA_trans"/>
    <property type="match status" value="1"/>
</dbReference>
<dbReference type="EMBL" id="JABUQZ010000001">
    <property type="protein sequence ID" value="NUC71795.1"/>
    <property type="molecule type" value="Genomic_DNA"/>
</dbReference>
<feature type="transmembrane region" description="Helical" evidence="2">
    <location>
        <begin position="109"/>
        <end position="137"/>
    </location>
</feature>
<keyword evidence="2" id="KW-0812">Transmembrane</keyword>
<evidence type="ECO:0000256" key="2">
    <source>
        <dbReference type="SAM" id="Phobius"/>
    </source>
</evidence>
<accession>A0ABX2L8T3</accession>
<organism evidence="3 4">
    <name type="scientific">Haloterrigena gelatinilytica</name>
    <dbReference type="NCBI Taxonomy" id="2741724"/>
    <lineage>
        <taxon>Archaea</taxon>
        <taxon>Methanobacteriati</taxon>
        <taxon>Methanobacteriota</taxon>
        <taxon>Stenosarchaea group</taxon>
        <taxon>Halobacteria</taxon>
        <taxon>Halobacteriales</taxon>
        <taxon>Natrialbaceae</taxon>
        <taxon>Haloterrigena</taxon>
    </lineage>
</organism>
<feature type="transmembrane region" description="Helical" evidence="2">
    <location>
        <begin position="33"/>
        <end position="51"/>
    </location>
</feature>
<proteinExistence type="predicted"/>
<feature type="transmembrane region" description="Helical" evidence="2">
    <location>
        <begin position="389"/>
        <end position="405"/>
    </location>
</feature>
<feature type="transmembrane region" description="Helical" evidence="2">
    <location>
        <begin position="285"/>
        <end position="304"/>
    </location>
</feature>
<evidence type="ECO:0000313" key="3">
    <source>
        <dbReference type="EMBL" id="NUC71795.1"/>
    </source>
</evidence>
<keyword evidence="2" id="KW-0472">Membrane</keyword>
<comment type="caution">
    <text evidence="3">The sequence shown here is derived from an EMBL/GenBank/DDBJ whole genome shotgun (WGS) entry which is preliminary data.</text>
</comment>
<feature type="transmembrane region" description="Helical" evidence="2">
    <location>
        <begin position="199"/>
        <end position="221"/>
    </location>
</feature>
<dbReference type="InterPro" id="IPR006160">
    <property type="entry name" value="SCFA_transpt_AtoE"/>
</dbReference>
<feature type="region of interest" description="Disordered" evidence="1">
    <location>
        <begin position="240"/>
        <end position="274"/>
    </location>
</feature>
<name>A0ABX2L8T3_9EURY</name>
<evidence type="ECO:0000256" key="1">
    <source>
        <dbReference type="SAM" id="MobiDB-lite"/>
    </source>
</evidence>
<feature type="transmembrane region" description="Helical" evidence="2">
    <location>
        <begin position="63"/>
        <end position="88"/>
    </location>
</feature>
<feature type="transmembrane region" description="Helical" evidence="2">
    <location>
        <begin position="444"/>
        <end position="464"/>
    </location>
</feature>
<reference evidence="3 4" key="1">
    <citation type="submission" date="2020-06" db="EMBL/GenBank/DDBJ databases">
        <title>Haloterrigena sp. nov., an extremely halophilic archaeon isolated from a saline sediment.</title>
        <authorList>
            <person name="Liu B.-B."/>
        </authorList>
    </citation>
    <scope>NUCLEOTIDE SEQUENCE [LARGE SCALE GENOMIC DNA]</scope>
    <source>
        <strain evidence="3 4">SYSU A558-1</strain>
    </source>
</reference>
<feature type="transmembrane region" description="Helical" evidence="2">
    <location>
        <begin position="316"/>
        <end position="337"/>
    </location>
</feature>
<dbReference type="PANTHER" id="PTHR41983">
    <property type="entry name" value="SHORT-CHAIN FATTY ACID TRANSPORTER-RELATED"/>
    <property type="match status" value="1"/>
</dbReference>
<keyword evidence="2" id="KW-1133">Transmembrane helix</keyword>
<dbReference type="RefSeq" id="WP_174679776.1">
    <property type="nucleotide sequence ID" value="NZ_JABUQZ010000001.1"/>
</dbReference>
<protein>
    <submittedName>
        <fullName evidence="3">Short-chain fatty acid transporter</fullName>
    </submittedName>
</protein>
<sequence>MSAASSEKGAVRRFFTGLGELSSRLVRRYLPDAFIFALLLTFLTMGIAVLVTDTGLADVATHWGAGFWEVVTFSTQATLALLTGWALADSPPVKRGLRRIAAIPSSQTGAIVVVAFCGQLLGLFHWGVVLIAGAILAREVGIAMAEKDVDVHYPLLVAAAYAGLLPWHQGLSAASLLLVATDGHFAEESMGVIPVSETIFHPFNLALVAATVAVVVVLMPLMAPDDENITTVPEEKLRQARGEAMTDGGEPSGTKRTSELRSDGGMTATAGARPHRLHESRSKELLLDSTALCVGVGLLMWTYLGYLFATEPFMDVLNINILISAMFGLGFLAHMSLRSYIDVFHEAIRGASQIIIQFQFYGGIMGIMVFSGLAELIAETAATYATETTWYLMVFVSGGIVNFFVPSGGGQWTVMGEIYASATHSIPGTQMNHMMIAFAMGDQWTNMVQPFWAIPVLGIAGLTIRDMMGYVVVLFVFSGIVMGAGAILMGVVG</sequence>
<feature type="transmembrane region" description="Helical" evidence="2">
    <location>
        <begin position="470"/>
        <end position="492"/>
    </location>
</feature>
<dbReference type="Proteomes" id="UP001016761">
    <property type="component" value="Unassembled WGS sequence"/>
</dbReference>
<feature type="transmembrane region" description="Helical" evidence="2">
    <location>
        <begin position="358"/>
        <end position="377"/>
    </location>
</feature>
<evidence type="ECO:0000313" key="4">
    <source>
        <dbReference type="Proteomes" id="UP001016761"/>
    </source>
</evidence>
<dbReference type="PANTHER" id="PTHR41983:SF2">
    <property type="entry name" value="SHORT-CHAIN FATTY ACID TRANSPORTER-RELATED"/>
    <property type="match status" value="1"/>
</dbReference>
<gene>
    <name evidence="3" type="ORF">HTZ84_05625</name>
</gene>
<keyword evidence="4" id="KW-1185">Reference proteome</keyword>